<dbReference type="CDD" id="cd07559">
    <property type="entry name" value="ALDH_ACDHII_AcoD-like"/>
    <property type="match status" value="1"/>
</dbReference>
<dbReference type="AlphaFoldDB" id="A0AAC9NM01"/>
<dbReference type="InterPro" id="IPR016162">
    <property type="entry name" value="Ald_DH_N"/>
</dbReference>
<dbReference type="FunFam" id="3.40.309.10:FF:000017">
    <property type="entry name" value="Aldehyde dehydrogenase B"/>
    <property type="match status" value="1"/>
</dbReference>
<evidence type="ECO:0000313" key="9">
    <source>
        <dbReference type="EMBL" id="APC49166.1"/>
    </source>
</evidence>
<evidence type="ECO:0000313" key="12">
    <source>
        <dbReference type="Proteomes" id="UP000621631"/>
    </source>
</evidence>
<comment type="catalytic activity">
    <reaction evidence="5">
        <text>an aldehyde + NAD(+) + H2O = a carboxylate + NADH + 2 H(+)</text>
        <dbReference type="Rhea" id="RHEA:16185"/>
        <dbReference type="ChEBI" id="CHEBI:15377"/>
        <dbReference type="ChEBI" id="CHEBI:15378"/>
        <dbReference type="ChEBI" id="CHEBI:17478"/>
        <dbReference type="ChEBI" id="CHEBI:29067"/>
        <dbReference type="ChEBI" id="CHEBI:57540"/>
        <dbReference type="ChEBI" id="CHEBI:57945"/>
        <dbReference type="EC" id="1.2.1.3"/>
    </reaction>
</comment>
<dbReference type="InterPro" id="IPR029510">
    <property type="entry name" value="Ald_DH_CS_GLU"/>
</dbReference>
<evidence type="ECO:0000313" key="10">
    <source>
        <dbReference type="EMBL" id="MBD1223179.1"/>
    </source>
</evidence>
<dbReference type="EC" id="1.2.1.3" evidence="3"/>
<dbReference type="PROSITE" id="PS00070">
    <property type="entry name" value="ALDEHYDE_DEHYDR_CYS"/>
    <property type="match status" value="1"/>
</dbReference>
<evidence type="ECO:0000256" key="6">
    <source>
        <dbReference type="PROSITE-ProRule" id="PRU10007"/>
    </source>
</evidence>
<evidence type="ECO:0000256" key="7">
    <source>
        <dbReference type="RuleBase" id="RU003345"/>
    </source>
</evidence>
<keyword evidence="2 7" id="KW-0560">Oxidoreductase</keyword>
<dbReference type="PANTHER" id="PTHR43111:SF1">
    <property type="entry name" value="ALDEHYDE DEHYDROGENASE B-RELATED"/>
    <property type="match status" value="1"/>
</dbReference>
<dbReference type="PROSITE" id="PS00687">
    <property type="entry name" value="ALDEHYDE_DEHYDR_GLU"/>
    <property type="match status" value="1"/>
</dbReference>
<evidence type="ECO:0000256" key="1">
    <source>
        <dbReference type="ARBA" id="ARBA00009986"/>
    </source>
</evidence>
<evidence type="ECO:0000256" key="2">
    <source>
        <dbReference type="ARBA" id="ARBA00023002"/>
    </source>
</evidence>
<reference evidence="10 12" key="2">
    <citation type="submission" date="2020-09" db="EMBL/GenBank/DDBJ databases">
        <title>Draft Genome Sequences of Oil-Oxidizing Bacteria Halomonas titanicae, Marinobacter lutaoensis, and Virgibacillus halodenitrificans Isolated from Highly Saline Environments.</title>
        <authorList>
            <person name="Grouzdev D.S."/>
            <person name="Sokolova D.S."/>
            <person name="Semenova E.M."/>
            <person name="Borzenkov I.A."/>
            <person name="Bidzhieva S.K."/>
            <person name="Poltaraus A.B."/>
            <person name="Nazina T.N."/>
        </authorList>
    </citation>
    <scope>NUCLEOTIDE SEQUENCE [LARGE SCALE GENOMIC DNA]</scope>
    <source>
        <strain evidence="10 12">VKM B-3472D</strain>
    </source>
</reference>
<protein>
    <recommendedName>
        <fullName evidence="4">Putative aldehyde dehydrogenase AldA</fullName>
        <ecNumber evidence="3">1.2.1.3</ecNumber>
    </recommendedName>
</protein>
<sequence length="506" mass="56032">MRYANPNTDGSLVNFRERYNNFIGGEYREPTNGKYFENISPVTGKVFCEVARSTKDDVEAAIDAAYEAKDSWANTSVAERANILNKIADRMEENLERLAVAETWDNGKAVRETLAADIPLAVDHFRYFSGAIRAQEGGISQIDQDTVAYHFHEPLGVVGQIIPWNFPLLMATWKLAPALAAGNCVVLKPAEQTPASIHVFMEIIQDLLPPGVVNIVNGFGVEAGKPLASNSRISKIAFTGETTTGRLIMQYASENIIPVTLELGGKSPNIFFEDVMDHDDGFLDKAIEGMVMFALNQGEVCTCPSRALVHESIYDKFMERAVERVKQIKIGHPLDTDTMMGAQASEEQMEKIKSYLDIGKEEGAEVLVGGNVNKLEGELESGYYVEPTIFKGKNNMRVFQEEIFGPVLSVTTFKSKEEAMEIANDTLYGLGAGVWTRNINTAYRFGRGIEAGRVWTNCYHQYPAHAAFGGYKKSGIGRENHLMMLDHYQQTKNLLISYSEGAAGLF</sequence>
<dbReference type="SUPFAM" id="SSF53720">
    <property type="entry name" value="ALDH-like"/>
    <property type="match status" value="1"/>
</dbReference>
<dbReference type="Proteomes" id="UP000182945">
    <property type="component" value="Chromosome"/>
</dbReference>
<dbReference type="Gene3D" id="3.40.309.10">
    <property type="entry name" value="Aldehyde Dehydrogenase, Chain A, domain 2"/>
    <property type="match status" value="1"/>
</dbReference>
<dbReference type="PANTHER" id="PTHR43111">
    <property type="entry name" value="ALDEHYDE DEHYDROGENASE B-RELATED"/>
    <property type="match status" value="1"/>
</dbReference>
<dbReference type="InterPro" id="IPR015590">
    <property type="entry name" value="Aldehyde_DH_dom"/>
</dbReference>
<accession>A0AAC9NM01</accession>
<dbReference type="EMBL" id="JACWEZ010000006">
    <property type="protein sequence ID" value="MBD1223179.1"/>
    <property type="molecule type" value="Genomic_DNA"/>
</dbReference>
<feature type="domain" description="Aldehyde dehydrogenase" evidence="8">
    <location>
        <begin position="30"/>
        <end position="493"/>
    </location>
</feature>
<keyword evidence="12" id="KW-1185">Reference proteome</keyword>
<dbReference type="EMBL" id="CP017962">
    <property type="protein sequence ID" value="APC49166.1"/>
    <property type="molecule type" value="Genomic_DNA"/>
</dbReference>
<dbReference type="Gene3D" id="3.40.605.10">
    <property type="entry name" value="Aldehyde Dehydrogenase, Chain A, domain 1"/>
    <property type="match status" value="1"/>
</dbReference>
<dbReference type="InterPro" id="IPR016161">
    <property type="entry name" value="Ald_DH/histidinol_DH"/>
</dbReference>
<dbReference type="FunFam" id="3.40.605.10:FF:000001">
    <property type="entry name" value="Aldehyde dehydrogenase 1"/>
    <property type="match status" value="1"/>
</dbReference>
<feature type="active site" evidence="6">
    <location>
        <position position="262"/>
    </location>
</feature>
<name>A0AAC9NM01_VIRHA</name>
<evidence type="ECO:0000256" key="4">
    <source>
        <dbReference type="ARBA" id="ARBA00039869"/>
    </source>
</evidence>
<evidence type="ECO:0000313" key="11">
    <source>
        <dbReference type="Proteomes" id="UP000182945"/>
    </source>
</evidence>
<dbReference type="InterPro" id="IPR016160">
    <property type="entry name" value="Ald_DH_CS_CYS"/>
</dbReference>
<dbReference type="KEGG" id="vhl:BME96_13585"/>
<dbReference type="InterPro" id="IPR016163">
    <property type="entry name" value="Ald_DH_C"/>
</dbReference>
<gene>
    <name evidence="9" type="ORF">BME96_13585</name>
    <name evidence="10" type="ORF">IC602_11290</name>
</gene>
<dbReference type="Proteomes" id="UP000621631">
    <property type="component" value="Unassembled WGS sequence"/>
</dbReference>
<dbReference type="RefSeq" id="WP_019377783.1">
    <property type="nucleotide sequence ID" value="NZ_CP017962.1"/>
</dbReference>
<dbReference type="GeneID" id="71515439"/>
<evidence type="ECO:0000256" key="3">
    <source>
        <dbReference type="ARBA" id="ARBA00024226"/>
    </source>
</evidence>
<evidence type="ECO:0000259" key="8">
    <source>
        <dbReference type="Pfam" id="PF00171"/>
    </source>
</evidence>
<evidence type="ECO:0000256" key="5">
    <source>
        <dbReference type="ARBA" id="ARBA00049194"/>
    </source>
</evidence>
<proteinExistence type="inferred from homology"/>
<organism evidence="9 11">
    <name type="scientific">Virgibacillus halodenitrificans</name>
    <name type="common">Bacillus halodenitrificans</name>
    <dbReference type="NCBI Taxonomy" id="1482"/>
    <lineage>
        <taxon>Bacteria</taxon>
        <taxon>Bacillati</taxon>
        <taxon>Bacillota</taxon>
        <taxon>Bacilli</taxon>
        <taxon>Bacillales</taxon>
        <taxon>Bacillaceae</taxon>
        <taxon>Virgibacillus</taxon>
    </lineage>
</organism>
<reference evidence="9 11" key="1">
    <citation type="submission" date="2016-11" db="EMBL/GenBank/DDBJ databases">
        <title>Complete genome sequencing of Virgibacillus halodenitrificans PDB-F2.</title>
        <authorList>
            <person name="Sun Z."/>
            <person name="Zhou Y."/>
            <person name="Li H."/>
        </authorList>
    </citation>
    <scope>NUCLEOTIDE SEQUENCE [LARGE SCALE GENOMIC DNA]</scope>
    <source>
        <strain evidence="9 11">PDB-F2</strain>
    </source>
</reference>
<dbReference type="GO" id="GO:0004029">
    <property type="term" value="F:aldehyde dehydrogenase (NAD+) activity"/>
    <property type="evidence" value="ECO:0007669"/>
    <property type="project" value="UniProtKB-EC"/>
</dbReference>
<comment type="similarity">
    <text evidence="1 7">Belongs to the aldehyde dehydrogenase family.</text>
</comment>
<dbReference type="Pfam" id="PF00171">
    <property type="entry name" value="Aldedh"/>
    <property type="match status" value="1"/>
</dbReference>